<feature type="region of interest" description="Disordered" evidence="1">
    <location>
        <begin position="454"/>
        <end position="646"/>
    </location>
</feature>
<dbReference type="EMBL" id="JAPDMQ010000130">
    <property type="protein sequence ID" value="KAK0533803.1"/>
    <property type="molecule type" value="Genomic_DNA"/>
</dbReference>
<evidence type="ECO:0000313" key="3">
    <source>
        <dbReference type="Proteomes" id="UP001176521"/>
    </source>
</evidence>
<feature type="compositionally biased region" description="Low complexity" evidence="1">
    <location>
        <begin position="22"/>
        <end position="38"/>
    </location>
</feature>
<feature type="compositionally biased region" description="Low complexity" evidence="1">
    <location>
        <begin position="770"/>
        <end position="787"/>
    </location>
</feature>
<gene>
    <name evidence="2" type="ORF">OC842_002863</name>
</gene>
<organism evidence="2 3">
    <name type="scientific">Tilletia horrida</name>
    <dbReference type="NCBI Taxonomy" id="155126"/>
    <lineage>
        <taxon>Eukaryota</taxon>
        <taxon>Fungi</taxon>
        <taxon>Dikarya</taxon>
        <taxon>Basidiomycota</taxon>
        <taxon>Ustilaginomycotina</taxon>
        <taxon>Exobasidiomycetes</taxon>
        <taxon>Tilletiales</taxon>
        <taxon>Tilletiaceae</taxon>
        <taxon>Tilletia</taxon>
    </lineage>
</organism>
<feature type="compositionally biased region" description="Polar residues" evidence="1">
    <location>
        <begin position="620"/>
        <end position="632"/>
    </location>
</feature>
<comment type="caution">
    <text evidence="2">The sequence shown here is derived from an EMBL/GenBank/DDBJ whole genome shotgun (WGS) entry which is preliminary data.</text>
</comment>
<feature type="compositionally biased region" description="Low complexity" evidence="1">
    <location>
        <begin position="687"/>
        <end position="696"/>
    </location>
</feature>
<evidence type="ECO:0000313" key="2">
    <source>
        <dbReference type="EMBL" id="KAK0533803.1"/>
    </source>
</evidence>
<feature type="region of interest" description="Disordered" evidence="1">
    <location>
        <begin position="354"/>
        <end position="394"/>
    </location>
</feature>
<keyword evidence="3" id="KW-1185">Reference proteome</keyword>
<feature type="compositionally biased region" description="Basic residues" evidence="1">
    <location>
        <begin position="369"/>
        <end position="383"/>
    </location>
</feature>
<accession>A0AAN6GCW1</accession>
<feature type="region of interest" description="Disordered" evidence="1">
    <location>
        <begin position="113"/>
        <end position="185"/>
    </location>
</feature>
<dbReference type="Proteomes" id="UP001176521">
    <property type="component" value="Unassembled WGS sequence"/>
</dbReference>
<protein>
    <submittedName>
        <fullName evidence="2">Uncharacterized protein</fullName>
    </submittedName>
</protein>
<sequence length="924" mass="96183">METTPSKPRHSFARELFRFNNSSSGAGAGTAAAPSTSSIQRIGSADGYGRIQHRTPGQRAPIPMRKAKTQHSYPSNEHKGSSGSDSKRTTSTSSGSRLSALLSPQLWNSALPSISHARSAESKVADNRQQQKQSGRETPSFTAHASPSTSGVASPAPHTPAEAPQQHTLVSLNGSDLVELPPGTRVGKTARTKVKQHLQAQRLPQSVPLRVSDKASRRASLPVSPVAPAGAPTAFSPAATPPYPLPLPPGQKARTVLVGISPPPTAPHDGSLATFEHVRRHVLRAGEEAILHTVLPESQARRKVTSPQDLIELTAELEREDEQYLEMQSACMNFLTLLAVELETSDRFVKIHVTQAQPPDGGTAAQARAHSRSHSRSRSRTRSRPSSSAGFAGVMGRTASLGGLLSFGDAGKDERGRSRVCENMKAREDEAIANELSRVAREYDVDLVVIGQPASAADEDPPSSRPHSRPQSRAQSRAASRTRGSNANEREEGSAPVKFDESRRGSRASKGSGSGSAGALARKSSILEEDLPQSEPTQLGGLLLTHAGPGSGSGPAGTTAPASAPDFTRSDSDYSSGSGAHAPPPPSALSSDWNFGADSFSAVAPSPGLAPAPFSAPLPGNSSYDVTQSPRTPSAPLSGEASPHQLQEVLVDDGADVTRVGQVLLLSNSARTRTSSTAIAELAAANQHQQQQQQHHSLPAEPHSAPLTQMRESTTLLGEGVAVGRRSSRVTIADEPADSPLRQRQRDRERERERERGQQGDASPQLGPDSTSAPSSQPSSRRGSAAPLRRLSNTGEVGTLGSPAANDGAAAPGEGPGLGSSAPVPMPVPAPPSSDGSSMTRLRSASGSGNSAGGGASGMSSSTSAGKRLSRLLEKAHFLPSASSSSPGTLSLSSAALNGLASELVRKAPVPVLVVDRHVLDAYR</sequence>
<name>A0AAN6GCW1_9BASI</name>
<feature type="compositionally biased region" description="Low complexity" evidence="1">
    <location>
        <begin position="556"/>
        <end position="565"/>
    </location>
</feature>
<feature type="compositionally biased region" description="Polar residues" evidence="1">
    <location>
        <begin position="706"/>
        <end position="716"/>
    </location>
</feature>
<feature type="compositionally biased region" description="Low complexity" evidence="1">
    <location>
        <begin position="801"/>
        <end position="823"/>
    </location>
</feature>
<feature type="compositionally biased region" description="Polar residues" evidence="1">
    <location>
        <begin position="127"/>
        <end position="152"/>
    </location>
</feature>
<dbReference type="AlphaFoldDB" id="A0AAN6GCW1"/>
<proteinExistence type="predicted"/>
<reference evidence="2" key="1">
    <citation type="journal article" date="2023" name="PhytoFront">
        <title>Draft Genome Resources of Seven Strains of Tilletia horrida, Causal Agent of Kernel Smut of Rice.</title>
        <authorList>
            <person name="Khanal S."/>
            <person name="Antony Babu S."/>
            <person name="Zhou X.G."/>
        </authorList>
    </citation>
    <scope>NUCLEOTIDE SEQUENCE</scope>
    <source>
        <strain evidence="2">TX3</strain>
    </source>
</reference>
<evidence type="ECO:0000256" key="1">
    <source>
        <dbReference type="SAM" id="MobiDB-lite"/>
    </source>
</evidence>
<feature type="compositionally biased region" description="Basic and acidic residues" evidence="1">
    <location>
        <begin position="76"/>
        <end position="88"/>
    </location>
</feature>
<feature type="compositionally biased region" description="Basic and acidic residues" evidence="1">
    <location>
        <begin position="744"/>
        <end position="758"/>
    </location>
</feature>
<feature type="compositionally biased region" description="Polar residues" evidence="1">
    <location>
        <begin position="165"/>
        <end position="174"/>
    </location>
</feature>
<feature type="compositionally biased region" description="Basic and acidic residues" evidence="1">
    <location>
        <begin position="488"/>
        <end position="504"/>
    </location>
</feature>
<feature type="region of interest" description="Disordered" evidence="1">
    <location>
        <begin position="1"/>
        <end position="97"/>
    </location>
</feature>
<feature type="compositionally biased region" description="Low complexity" evidence="1">
    <location>
        <begin position="469"/>
        <end position="483"/>
    </location>
</feature>
<feature type="region of interest" description="Disordered" evidence="1">
    <location>
        <begin position="670"/>
        <end position="868"/>
    </location>
</feature>